<protein>
    <recommendedName>
        <fullName evidence="4">Lipoprotein</fullName>
    </recommendedName>
</protein>
<dbReference type="EMBL" id="JAMRYM010000003">
    <property type="protein sequence ID" value="MCM6761189.1"/>
    <property type="molecule type" value="Genomic_DNA"/>
</dbReference>
<dbReference type="AlphaFoldDB" id="A0A9X2IT17"/>
<feature type="signal peptide" evidence="1">
    <location>
        <begin position="1"/>
        <end position="34"/>
    </location>
</feature>
<dbReference type="Proteomes" id="UP001155240">
    <property type="component" value="Unassembled WGS sequence"/>
</dbReference>
<dbReference type="RefSeq" id="WP_159910493.1">
    <property type="nucleotide sequence ID" value="NZ_JAMRYM010000003.1"/>
</dbReference>
<dbReference type="PROSITE" id="PS51257">
    <property type="entry name" value="PROKAR_LIPOPROTEIN"/>
    <property type="match status" value="1"/>
</dbReference>
<organism evidence="2 3">
    <name type="scientific">Rathayibacter rubneri</name>
    <dbReference type="NCBI Taxonomy" id="2950106"/>
    <lineage>
        <taxon>Bacteria</taxon>
        <taxon>Bacillati</taxon>
        <taxon>Actinomycetota</taxon>
        <taxon>Actinomycetes</taxon>
        <taxon>Micrococcales</taxon>
        <taxon>Microbacteriaceae</taxon>
        <taxon>Rathayibacter</taxon>
    </lineage>
</organism>
<evidence type="ECO:0000256" key="1">
    <source>
        <dbReference type="SAM" id="SignalP"/>
    </source>
</evidence>
<accession>A0A9X2IT17</accession>
<reference evidence="2" key="1">
    <citation type="submission" date="2022-06" db="EMBL/GenBank/DDBJ databases">
        <title>Whole genome shotgun sequencing (WGS) of Rathayibacter sp. ZW T2_19, isolated from stored onions (Allium cepa).</title>
        <authorList>
            <person name="Stoll D.A."/>
            <person name="Huch M."/>
        </authorList>
    </citation>
    <scope>NUCLEOTIDE SEQUENCE</scope>
    <source>
        <strain evidence="2">ZW T2_19</strain>
    </source>
</reference>
<comment type="caution">
    <text evidence="2">The sequence shown here is derived from an EMBL/GenBank/DDBJ whole genome shotgun (WGS) entry which is preliminary data.</text>
</comment>
<evidence type="ECO:0008006" key="4">
    <source>
        <dbReference type="Google" id="ProtNLM"/>
    </source>
</evidence>
<name>A0A9X2IT17_9MICO</name>
<sequence length="167" mass="18004">MDRTSHQRGTFLRRSGWVLVAAAAVMATSGCAPAGSNGDYPAYSSDTEMAERSDAVVVGDILSDRREAILGFDYRVVSIEVLTDAKSLYEPGDLIEVKLLTGSVSEPGPDLDVDGRYVLFLETYDSVPASLLNPWQAYYEVQDGTVVPDPDNDLTLGPELQQALGIS</sequence>
<proteinExistence type="predicted"/>
<evidence type="ECO:0000313" key="3">
    <source>
        <dbReference type="Proteomes" id="UP001155240"/>
    </source>
</evidence>
<keyword evidence="3" id="KW-1185">Reference proteome</keyword>
<gene>
    <name evidence="2" type="ORF">NB037_02040</name>
</gene>
<evidence type="ECO:0000313" key="2">
    <source>
        <dbReference type="EMBL" id="MCM6761189.1"/>
    </source>
</evidence>
<feature type="chain" id="PRO_5040774664" description="Lipoprotein" evidence="1">
    <location>
        <begin position="35"/>
        <end position="167"/>
    </location>
</feature>
<keyword evidence="1" id="KW-0732">Signal</keyword>